<dbReference type="RefSeq" id="WP_022531737.1">
    <property type="nucleotide sequence ID" value="NZ_CAYATN010000086.1"/>
</dbReference>
<organism evidence="2 3">
    <name type="scientific">Methanobrevibacter smithii</name>
    <dbReference type="NCBI Taxonomy" id="2173"/>
    <lineage>
        <taxon>Archaea</taxon>
        <taxon>Methanobacteriati</taxon>
        <taxon>Methanobacteriota</taxon>
        <taxon>Methanomada group</taxon>
        <taxon>Methanobacteria</taxon>
        <taxon>Methanobacteriales</taxon>
        <taxon>Methanobacteriaceae</taxon>
        <taxon>Methanobrevibacter</taxon>
    </lineage>
</organism>
<protein>
    <recommendedName>
        <fullName evidence="4">DUF2085 domain-containing protein</fullName>
    </recommendedName>
</protein>
<dbReference type="Proteomes" id="UP000232133">
    <property type="component" value="Chromosome"/>
</dbReference>
<accession>A0A2H4U5D7</accession>
<keyword evidence="1" id="KW-1133">Transmembrane helix</keyword>
<name>A0A2H4U5D7_METSM</name>
<feature type="transmembrane region" description="Helical" evidence="1">
    <location>
        <begin position="21"/>
        <end position="47"/>
    </location>
</feature>
<proteinExistence type="predicted"/>
<feature type="transmembrane region" description="Helical" evidence="1">
    <location>
        <begin position="53"/>
        <end position="70"/>
    </location>
</feature>
<gene>
    <name evidence="2" type="ORF">BK798_02245</name>
</gene>
<keyword evidence="1" id="KW-0812">Transmembrane</keyword>
<evidence type="ECO:0000313" key="2">
    <source>
        <dbReference type="EMBL" id="ATZ59316.1"/>
    </source>
</evidence>
<keyword evidence="1" id="KW-0472">Membrane</keyword>
<dbReference type="EMBL" id="CP017803">
    <property type="protein sequence ID" value="ATZ59316.1"/>
    <property type="molecule type" value="Genomic_DNA"/>
</dbReference>
<evidence type="ECO:0008006" key="4">
    <source>
        <dbReference type="Google" id="ProtNLM"/>
    </source>
</evidence>
<dbReference type="Pfam" id="PF09858">
    <property type="entry name" value="DUF2085"/>
    <property type="match status" value="1"/>
</dbReference>
<sequence length="110" mass="12951">MDYLKLICHRKPERSFFINGYQFPVCARCTGFYIMFLIYFIYTYFFYVNYNHFLILFSILLLIPAVVDGTSQLKGLRESNNYLRFFTGLIGGLGLGIIIKAIKYYILILL</sequence>
<evidence type="ECO:0000256" key="1">
    <source>
        <dbReference type="SAM" id="Phobius"/>
    </source>
</evidence>
<dbReference type="AlphaFoldDB" id="A0A2H4U5D7"/>
<evidence type="ECO:0000313" key="3">
    <source>
        <dbReference type="Proteomes" id="UP000232133"/>
    </source>
</evidence>
<reference evidence="2 3" key="1">
    <citation type="submission" date="2016-10" db="EMBL/GenBank/DDBJ databases">
        <authorList>
            <person name="Varghese N."/>
        </authorList>
    </citation>
    <scope>NUCLEOTIDE SEQUENCE [LARGE SCALE GENOMIC DNA]</scope>
    <source>
        <strain evidence="2 3">KB11</strain>
    </source>
</reference>
<dbReference type="InterPro" id="IPR019206">
    <property type="entry name" value="DUF2085_TM"/>
</dbReference>
<feature type="transmembrane region" description="Helical" evidence="1">
    <location>
        <begin position="82"/>
        <end position="106"/>
    </location>
</feature>
<dbReference type="GeneID" id="35118161"/>